<dbReference type="OrthoDB" id="10311337at2759"/>
<reference evidence="3 4" key="1">
    <citation type="submission" date="2016-02" db="EMBL/GenBank/DDBJ databases">
        <title>Genome analysis of coral dinoflagellate symbionts highlights evolutionary adaptations to a symbiotic lifestyle.</title>
        <authorList>
            <person name="Aranda M."/>
            <person name="Li Y."/>
            <person name="Liew Y.J."/>
            <person name="Baumgarten S."/>
            <person name="Simakov O."/>
            <person name="Wilson M."/>
            <person name="Piel J."/>
            <person name="Ashoor H."/>
            <person name="Bougouffa S."/>
            <person name="Bajic V.B."/>
            <person name="Ryu T."/>
            <person name="Ravasi T."/>
            <person name="Bayer T."/>
            <person name="Micklem G."/>
            <person name="Kim H."/>
            <person name="Bhak J."/>
            <person name="Lajeunesse T.C."/>
            <person name="Voolstra C.R."/>
        </authorList>
    </citation>
    <scope>NUCLEOTIDE SEQUENCE [LARGE SCALE GENOMIC DNA]</scope>
    <source>
        <strain evidence="3 4">CCMP2467</strain>
    </source>
</reference>
<dbReference type="Gene3D" id="3.30.40.10">
    <property type="entry name" value="Zinc/RING finger domain, C3HC4 (zinc finger)"/>
    <property type="match status" value="1"/>
</dbReference>
<keyword evidence="1" id="KW-0472">Membrane</keyword>
<feature type="domain" description="UBA" evidence="2">
    <location>
        <begin position="55"/>
        <end position="95"/>
    </location>
</feature>
<dbReference type="InterPro" id="IPR015940">
    <property type="entry name" value="UBA"/>
</dbReference>
<organism evidence="3 4">
    <name type="scientific">Symbiodinium microadriaticum</name>
    <name type="common">Dinoflagellate</name>
    <name type="synonym">Zooxanthella microadriatica</name>
    <dbReference type="NCBI Taxonomy" id="2951"/>
    <lineage>
        <taxon>Eukaryota</taxon>
        <taxon>Sar</taxon>
        <taxon>Alveolata</taxon>
        <taxon>Dinophyceae</taxon>
        <taxon>Suessiales</taxon>
        <taxon>Symbiodiniaceae</taxon>
        <taxon>Symbiodinium</taxon>
    </lineage>
</organism>
<dbReference type="InterPro" id="IPR013083">
    <property type="entry name" value="Znf_RING/FYVE/PHD"/>
</dbReference>
<evidence type="ECO:0000259" key="2">
    <source>
        <dbReference type="PROSITE" id="PS50030"/>
    </source>
</evidence>
<proteinExistence type="predicted"/>
<dbReference type="Gene3D" id="1.10.8.10">
    <property type="entry name" value="DNA helicase RuvA subunit, C-terminal domain"/>
    <property type="match status" value="1"/>
</dbReference>
<protein>
    <recommendedName>
        <fullName evidence="2">UBA domain-containing protein</fullName>
    </recommendedName>
</protein>
<dbReference type="InterPro" id="IPR009060">
    <property type="entry name" value="UBA-like_sf"/>
</dbReference>
<keyword evidence="4" id="KW-1185">Reference proteome</keyword>
<accession>A0A1Q9E599</accession>
<keyword evidence="1" id="KW-0812">Transmembrane</keyword>
<evidence type="ECO:0000313" key="3">
    <source>
        <dbReference type="EMBL" id="OLQ02598.1"/>
    </source>
</evidence>
<name>A0A1Q9E599_SYMMI</name>
<gene>
    <name evidence="3" type="ORF">AK812_SmicGene14524</name>
</gene>
<keyword evidence="1" id="KW-1133">Transmembrane helix</keyword>
<sequence length="683" mass="72794">MADAAKARYLAEACNVDVNASAAALRESGGDVELAAAVLLSAAEAQPAQATVAAPPPSTPLGTLLEMGYEAGTAAAALRRSDGNLEGALQLLLEAPSPRRAEQPTRQPAPQQKEEYGTCAICTEPIQPREAAMRCRGDHGGFHYGHARCLGQWVNHCRERDQTPSCPMCRCPLQLRRRGAIASVNAVSIVQKVAFAPADFLVVMNLANTLYDMTTVDSFRSVPAVGGSHVDQVFFTALYDHFRGKGRAPSARTDLVLVYHYLTNPLVVVILPSRPAWPGTRERDEGREITLDDLGDEGKDAIVSAASLINGGFETTVLPQAPKVCTKGLEVDTAALEAVAGKMAGAMIVRGGHFLFGQTSRCENGTGFFTALHNLTGPNDEACPLRLGEKFNIFCAGAEYEATVIAVPPKVSFGKTGISDAGVFLAFSKEARYQDSGPLKAFPDRGRYTGLAQRAVTATCTKGQMSAGAHSVMYKIDAYGVTRRGASGSPGFIAPLLDGSVSVHTAHVGHEGGGLLAVALGGGEGPNVVLKPCGTTSRALGRLVDNLTVGEPSLLESYIAGKPRLDSERKKAFKLFIEDFALRIGFQRGGPARRAFCTDQRKGGQIEEFLGDNNPRHAECRNRDQQVLREMAERVRDDGTDDFQDVDWCKVLGVAALTIMGGLAVGAIASLIAKENRKRRDDD</sequence>
<dbReference type="EMBL" id="LSRX01000260">
    <property type="protein sequence ID" value="OLQ02598.1"/>
    <property type="molecule type" value="Genomic_DNA"/>
</dbReference>
<evidence type="ECO:0000313" key="4">
    <source>
        <dbReference type="Proteomes" id="UP000186817"/>
    </source>
</evidence>
<dbReference type="SUPFAM" id="SSF57850">
    <property type="entry name" value="RING/U-box"/>
    <property type="match status" value="1"/>
</dbReference>
<dbReference type="AlphaFoldDB" id="A0A1Q9E599"/>
<dbReference type="Proteomes" id="UP000186817">
    <property type="component" value="Unassembled WGS sequence"/>
</dbReference>
<comment type="caution">
    <text evidence="3">The sequence shown here is derived from an EMBL/GenBank/DDBJ whole genome shotgun (WGS) entry which is preliminary data.</text>
</comment>
<feature type="transmembrane region" description="Helical" evidence="1">
    <location>
        <begin position="651"/>
        <end position="673"/>
    </location>
</feature>
<dbReference type="SMART" id="SM00165">
    <property type="entry name" value="UBA"/>
    <property type="match status" value="2"/>
</dbReference>
<evidence type="ECO:0000256" key="1">
    <source>
        <dbReference type="SAM" id="Phobius"/>
    </source>
</evidence>
<dbReference type="SUPFAM" id="SSF46934">
    <property type="entry name" value="UBA-like"/>
    <property type="match status" value="1"/>
</dbReference>
<dbReference type="PROSITE" id="PS50030">
    <property type="entry name" value="UBA"/>
    <property type="match status" value="1"/>
</dbReference>